<sequence>MTAIKESSTIQENKQTAFKECPVTYVMEKIGGYWKPIILFHLLSGDKRYSELKKAVLAITEKVLIQHLKQLEVDNLVIREAKPVVPPHVTYRLTVSGSRLKPILYTMAVWAMEQSGTDPKIYYKNLDEFPGTILQPESVAEIILPS</sequence>
<gene>
    <name evidence="5" type="ORF">SNE25_10790</name>
</gene>
<dbReference type="RefSeq" id="WP_321565108.1">
    <property type="nucleotide sequence ID" value="NZ_CP139558.1"/>
</dbReference>
<dbReference type="Gene3D" id="1.10.10.10">
    <property type="entry name" value="Winged helix-like DNA-binding domain superfamily/Winged helix DNA-binding domain"/>
    <property type="match status" value="1"/>
</dbReference>
<dbReference type="SUPFAM" id="SSF46785">
    <property type="entry name" value="Winged helix' DNA-binding domain"/>
    <property type="match status" value="1"/>
</dbReference>
<evidence type="ECO:0000256" key="1">
    <source>
        <dbReference type="ARBA" id="ARBA00023015"/>
    </source>
</evidence>
<evidence type="ECO:0000256" key="3">
    <source>
        <dbReference type="ARBA" id="ARBA00023163"/>
    </source>
</evidence>
<evidence type="ECO:0000256" key="2">
    <source>
        <dbReference type="ARBA" id="ARBA00023125"/>
    </source>
</evidence>
<organism evidence="5 6">
    <name type="scientific">Mucilaginibacter sabulilitoris</name>
    <dbReference type="NCBI Taxonomy" id="1173583"/>
    <lineage>
        <taxon>Bacteria</taxon>
        <taxon>Pseudomonadati</taxon>
        <taxon>Bacteroidota</taxon>
        <taxon>Sphingobacteriia</taxon>
        <taxon>Sphingobacteriales</taxon>
        <taxon>Sphingobacteriaceae</taxon>
        <taxon>Mucilaginibacter</taxon>
    </lineage>
</organism>
<evidence type="ECO:0000259" key="4">
    <source>
        <dbReference type="PROSITE" id="PS51118"/>
    </source>
</evidence>
<keyword evidence="3" id="KW-0804">Transcription</keyword>
<dbReference type="PANTHER" id="PTHR33204:SF29">
    <property type="entry name" value="TRANSCRIPTIONAL REGULATOR"/>
    <property type="match status" value="1"/>
</dbReference>
<dbReference type="InterPro" id="IPR036390">
    <property type="entry name" value="WH_DNA-bd_sf"/>
</dbReference>
<dbReference type="PROSITE" id="PS51118">
    <property type="entry name" value="HTH_HXLR"/>
    <property type="match status" value="1"/>
</dbReference>
<protein>
    <submittedName>
        <fullName evidence="5">Helix-turn-helix domain-containing protein</fullName>
    </submittedName>
</protein>
<feature type="domain" description="HTH hxlR-type" evidence="4">
    <location>
        <begin position="21"/>
        <end position="119"/>
    </location>
</feature>
<accession>A0ABZ0TX00</accession>
<dbReference type="PANTHER" id="PTHR33204">
    <property type="entry name" value="TRANSCRIPTIONAL REGULATOR, MARR FAMILY"/>
    <property type="match status" value="1"/>
</dbReference>
<keyword evidence="1" id="KW-0805">Transcription regulation</keyword>
<dbReference type="EMBL" id="CP139558">
    <property type="protein sequence ID" value="WPU96005.1"/>
    <property type="molecule type" value="Genomic_DNA"/>
</dbReference>
<reference evidence="5 6" key="1">
    <citation type="submission" date="2023-11" db="EMBL/GenBank/DDBJ databases">
        <title>Analysis of the Genomes of Mucilaginibacter gossypii cycad 4 and M. sabulilitoris SNA2: microbes with the potential for plant growth promotion.</title>
        <authorList>
            <person name="Hirsch A.M."/>
            <person name="Humm E."/>
            <person name="Rubbi M."/>
            <person name="Del Vecchio G."/>
            <person name="Ha S.M."/>
            <person name="Pellegrini M."/>
            <person name="Gunsalus R.P."/>
        </authorList>
    </citation>
    <scope>NUCLEOTIDE SEQUENCE [LARGE SCALE GENOMIC DNA]</scope>
    <source>
        <strain evidence="5 6">SNA2</strain>
    </source>
</reference>
<evidence type="ECO:0000313" key="5">
    <source>
        <dbReference type="EMBL" id="WPU96005.1"/>
    </source>
</evidence>
<dbReference type="Pfam" id="PF01638">
    <property type="entry name" value="HxlR"/>
    <property type="match status" value="1"/>
</dbReference>
<keyword evidence="6" id="KW-1185">Reference proteome</keyword>
<dbReference type="InterPro" id="IPR036388">
    <property type="entry name" value="WH-like_DNA-bd_sf"/>
</dbReference>
<dbReference type="InterPro" id="IPR002577">
    <property type="entry name" value="HTH_HxlR"/>
</dbReference>
<proteinExistence type="predicted"/>
<name>A0ABZ0TX00_9SPHI</name>
<dbReference type="Proteomes" id="UP001324380">
    <property type="component" value="Chromosome"/>
</dbReference>
<keyword evidence="2" id="KW-0238">DNA-binding</keyword>
<evidence type="ECO:0000313" key="6">
    <source>
        <dbReference type="Proteomes" id="UP001324380"/>
    </source>
</evidence>